<name>A0A6L3ZBV6_9FLAO</name>
<feature type="transmembrane region" description="Helical" evidence="6">
    <location>
        <begin position="112"/>
        <end position="133"/>
    </location>
</feature>
<feature type="transmembrane region" description="Helical" evidence="6">
    <location>
        <begin position="153"/>
        <end position="171"/>
    </location>
</feature>
<reference evidence="7 8" key="1">
    <citation type="submission" date="2019-10" db="EMBL/GenBank/DDBJ databases">
        <title>Genome sequence of Phaeocystidibacter marisrubri JCM30614 (type strain).</title>
        <authorList>
            <person name="Bowman J.P."/>
        </authorList>
    </citation>
    <scope>NUCLEOTIDE SEQUENCE [LARGE SCALE GENOMIC DNA]</scope>
    <source>
        <strain evidence="7 8">JCM 30614</strain>
    </source>
</reference>
<dbReference type="PANTHER" id="PTHR30086">
    <property type="entry name" value="ARGININE EXPORTER PROTEIN ARGO"/>
    <property type="match status" value="1"/>
</dbReference>
<gene>
    <name evidence="7" type="ORF">F8C82_13520</name>
</gene>
<dbReference type="PANTHER" id="PTHR30086:SF20">
    <property type="entry name" value="ARGININE EXPORTER PROTEIN ARGO-RELATED"/>
    <property type="match status" value="1"/>
</dbReference>
<feature type="transmembrane region" description="Helical" evidence="6">
    <location>
        <begin position="191"/>
        <end position="209"/>
    </location>
</feature>
<feature type="transmembrane region" description="Helical" evidence="6">
    <location>
        <begin position="39"/>
        <end position="58"/>
    </location>
</feature>
<dbReference type="InterPro" id="IPR001123">
    <property type="entry name" value="LeuE-type"/>
</dbReference>
<dbReference type="Proteomes" id="UP000484164">
    <property type="component" value="Unassembled WGS sequence"/>
</dbReference>
<organism evidence="7 8">
    <name type="scientific">Phaeocystidibacter marisrubri</name>
    <dbReference type="NCBI Taxonomy" id="1577780"/>
    <lineage>
        <taxon>Bacteria</taxon>
        <taxon>Pseudomonadati</taxon>
        <taxon>Bacteroidota</taxon>
        <taxon>Flavobacteriia</taxon>
        <taxon>Flavobacteriales</taxon>
        <taxon>Phaeocystidibacteraceae</taxon>
        <taxon>Phaeocystidibacter</taxon>
    </lineage>
</organism>
<proteinExistence type="predicted"/>
<keyword evidence="2" id="KW-1003">Cell membrane</keyword>
<evidence type="ECO:0000256" key="3">
    <source>
        <dbReference type="ARBA" id="ARBA00022692"/>
    </source>
</evidence>
<evidence type="ECO:0000256" key="4">
    <source>
        <dbReference type="ARBA" id="ARBA00022989"/>
    </source>
</evidence>
<keyword evidence="5 6" id="KW-0472">Membrane</keyword>
<comment type="caution">
    <text evidence="7">The sequence shown here is derived from an EMBL/GenBank/DDBJ whole genome shotgun (WGS) entry which is preliminary data.</text>
</comment>
<evidence type="ECO:0000256" key="1">
    <source>
        <dbReference type="ARBA" id="ARBA00004651"/>
    </source>
</evidence>
<dbReference type="AlphaFoldDB" id="A0A6L3ZBV6"/>
<sequence length="223" mass="24349">MFEVILAAIILGVTLSFMVGPVFLLLLEIAMNKGAKKALAFDAGVIAADVLFIIAILYSSSFLQNITNLAWVYGIGGLVIIAFGLYNVKNAAKKKHHLEEKDKLPENKNTPVGVYVVKGFFMNFLNVGVLAYWLATVVVMRASVDNDENLMKLYFLITVATYALVDVAKIFSARKLKAYLTDAVLVKIERVVGFVLVGFGVIMIARGVLQHLGYSLESLLGIA</sequence>
<feature type="transmembrane region" description="Helical" evidence="6">
    <location>
        <begin position="70"/>
        <end position="88"/>
    </location>
</feature>
<keyword evidence="4 6" id="KW-1133">Transmembrane helix</keyword>
<protein>
    <submittedName>
        <fullName evidence="7">LysE family translocator</fullName>
    </submittedName>
</protein>
<evidence type="ECO:0000256" key="2">
    <source>
        <dbReference type="ARBA" id="ARBA00022475"/>
    </source>
</evidence>
<dbReference type="RefSeq" id="WP_151694154.1">
    <property type="nucleotide sequence ID" value="NZ_BMGX01000001.1"/>
</dbReference>
<evidence type="ECO:0000313" key="7">
    <source>
        <dbReference type="EMBL" id="KAB2815116.1"/>
    </source>
</evidence>
<dbReference type="OrthoDB" id="679767at2"/>
<dbReference type="GO" id="GO:0015171">
    <property type="term" value="F:amino acid transmembrane transporter activity"/>
    <property type="evidence" value="ECO:0007669"/>
    <property type="project" value="TreeGrafter"/>
</dbReference>
<accession>A0A6L3ZBV6</accession>
<keyword evidence="3 6" id="KW-0812">Transmembrane</keyword>
<feature type="transmembrane region" description="Helical" evidence="6">
    <location>
        <begin position="6"/>
        <end position="27"/>
    </location>
</feature>
<evidence type="ECO:0000256" key="5">
    <source>
        <dbReference type="ARBA" id="ARBA00023136"/>
    </source>
</evidence>
<evidence type="ECO:0000313" key="8">
    <source>
        <dbReference type="Proteomes" id="UP000484164"/>
    </source>
</evidence>
<dbReference type="Pfam" id="PF01810">
    <property type="entry name" value="LysE"/>
    <property type="match status" value="1"/>
</dbReference>
<keyword evidence="8" id="KW-1185">Reference proteome</keyword>
<dbReference type="GO" id="GO:0005886">
    <property type="term" value="C:plasma membrane"/>
    <property type="evidence" value="ECO:0007669"/>
    <property type="project" value="UniProtKB-SubCell"/>
</dbReference>
<dbReference type="EMBL" id="WBVQ01000003">
    <property type="protein sequence ID" value="KAB2815116.1"/>
    <property type="molecule type" value="Genomic_DNA"/>
</dbReference>
<comment type="subcellular location">
    <subcellularLocation>
        <location evidence="1">Cell membrane</location>
        <topology evidence="1">Multi-pass membrane protein</topology>
    </subcellularLocation>
</comment>
<evidence type="ECO:0000256" key="6">
    <source>
        <dbReference type="SAM" id="Phobius"/>
    </source>
</evidence>